<dbReference type="GO" id="GO:0006835">
    <property type="term" value="P:dicarboxylic acid transport"/>
    <property type="evidence" value="ECO:0007669"/>
    <property type="project" value="TreeGrafter"/>
</dbReference>
<comment type="subcellular location">
    <subcellularLocation>
        <location evidence="1">Cell membrane</location>
        <topology evidence="1">Multi-pass membrane protein</topology>
    </subcellularLocation>
</comment>
<dbReference type="InterPro" id="IPR001991">
    <property type="entry name" value="Na-dicarboxylate_symporter"/>
</dbReference>
<evidence type="ECO:0000313" key="8">
    <source>
        <dbReference type="EMBL" id="QDU22301.1"/>
    </source>
</evidence>
<gene>
    <name evidence="8" type="primary">gltP</name>
    <name evidence="8" type="ORF">ETAA1_42790</name>
</gene>
<evidence type="ECO:0000256" key="1">
    <source>
        <dbReference type="ARBA" id="ARBA00004651"/>
    </source>
</evidence>
<proteinExistence type="predicted"/>
<accession>A0A517XXS7</accession>
<keyword evidence="4 7" id="KW-0812">Transmembrane</keyword>
<feature type="transmembrane region" description="Helical" evidence="7">
    <location>
        <begin position="165"/>
        <end position="185"/>
    </location>
</feature>
<keyword evidence="6 7" id="KW-0472">Membrane</keyword>
<evidence type="ECO:0000256" key="4">
    <source>
        <dbReference type="ARBA" id="ARBA00022692"/>
    </source>
</evidence>
<evidence type="ECO:0000256" key="7">
    <source>
        <dbReference type="SAM" id="Phobius"/>
    </source>
</evidence>
<dbReference type="GO" id="GO:0015293">
    <property type="term" value="F:symporter activity"/>
    <property type="evidence" value="ECO:0007669"/>
    <property type="project" value="UniProtKB-KW"/>
</dbReference>
<dbReference type="PANTHER" id="PTHR42865">
    <property type="entry name" value="PROTON/GLUTAMATE-ASPARTATE SYMPORTER"/>
    <property type="match status" value="1"/>
</dbReference>
<evidence type="ECO:0000256" key="6">
    <source>
        <dbReference type="ARBA" id="ARBA00023136"/>
    </source>
</evidence>
<sequence length="437" mass="45069">MASPASVPHTRILAGLVLGAAAGCLVNYLFVGVGADQRPVVPQWLRLLNQNVTEPIGQVFLRLLFVTVVPLVFASLAVGVAQIGSVGAVGRVGGKTIAYFLVITTIATVIGLVLVNAVKPGEGLPPGDLAELQKQFATGAGERKPAEYTVMSFVQSVVPNNPFRAAANLEMLGIITFALLVGVGLTKLDAHKAEPVVRLLEAIGELMVFIITLAMKLAPVGVFCLIFATTSQLGFALLGLLGKYVFVVLLGLAIQGGLVLPALVRVLGGYGPLTFFRKARASIVTAFSTSSSNATLPTNLRTAEVEFGVPPRIAAFVLPLGATMCMAGTALFEGVTVMFLAQLMLPEPMALGQQALVVMLCVLTAVGAAGVPGGSIPLLMLVLETAGIPPGAIAIVLGIDRILDMCRTTVNNIGDLSAVVVVARSEAGHAASVPPAP</sequence>
<dbReference type="PRINTS" id="PR00173">
    <property type="entry name" value="EDTRNSPORT"/>
</dbReference>
<feature type="transmembrane region" description="Helical" evidence="7">
    <location>
        <begin position="96"/>
        <end position="118"/>
    </location>
</feature>
<dbReference type="SUPFAM" id="SSF118215">
    <property type="entry name" value="Proton glutamate symport protein"/>
    <property type="match status" value="1"/>
</dbReference>
<keyword evidence="2" id="KW-0813">Transport</keyword>
<dbReference type="KEGG" id="uli:ETAA1_42790"/>
<dbReference type="GO" id="GO:0005886">
    <property type="term" value="C:plasma membrane"/>
    <property type="evidence" value="ECO:0007669"/>
    <property type="project" value="UniProtKB-SubCell"/>
</dbReference>
<reference evidence="8 9" key="1">
    <citation type="submission" date="2019-02" db="EMBL/GenBank/DDBJ databases">
        <title>Deep-cultivation of Planctomycetes and their phenomic and genomic characterization uncovers novel biology.</title>
        <authorList>
            <person name="Wiegand S."/>
            <person name="Jogler M."/>
            <person name="Boedeker C."/>
            <person name="Pinto D."/>
            <person name="Vollmers J."/>
            <person name="Rivas-Marin E."/>
            <person name="Kohn T."/>
            <person name="Peeters S.H."/>
            <person name="Heuer A."/>
            <person name="Rast P."/>
            <person name="Oberbeckmann S."/>
            <person name="Bunk B."/>
            <person name="Jeske O."/>
            <person name="Meyerdierks A."/>
            <person name="Storesund J.E."/>
            <person name="Kallscheuer N."/>
            <person name="Luecker S."/>
            <person name="Lage O.M."/>
            <person name="Pohl T."/>
            <person name="Merkel B.J."/>
            <person name="Hornburger P."/>
            <person name="Mueller R.-W."/>
            <person name="Bruemmer F."/>
            <person name="Labrenz M."/>
            <person name="Spormann A.M."/>
            <person name="Op den Camp H."/>
            <person name="Overmann J."/>
            <person name="Amann R."/>
            <person name="Jetten M.S.M."/>
            <person name="Mascher T."/>
            <person name="Medema M.H."/>
            <person name="Devos D.P."/>
            <person name="Kaster A.-K."/>
            <person name="Ovreas L."/>
            <person name="Rohde M."/>
            <person name="Galperin M.Y."/>
            <person name="Jogler C."/>
        </authorList>
    </citation>
    <scope>NUCLEOTIDE SEQUENCE [LARGE SCALE GENOMIC DNA]</scope>
    <source>
        <strain evidence="8 9">ETA_A1</strain>
    </source>
</reference>
<feature type="transmembrane region" description="Helical" evidence="7">
    <location>
        <begin position="378"/>
        <end position="399"/>
    </location>
</feature>
<evidence type="ECO:0000313" key="9">
    <source>
        <dbReference type="Proteomes" id="UP000319576"/>
    </source>
</evidence>
<dbReference type="Pfam" id="PF00375">
    <property type="entry name" value="SDF"/>
    <property type="match status" value="1"/>
</dbReference>
<dbReference type="EMBL" id="CP036273">
    <property type="protein sequence ID" value="QDU22301.1"/>
    <property type="molecule type" value="Genomic_DNA"/>
</dbReference>
<keyword evidence="3" id="KW-1003">Cell membrane</keyword>
<dbReference type="Gene3D" id="1.10.3860.10">
    <property type="entry name" value="Sodium:dicarboxylate symporter"/>
    <property type="match status" value="1"/>
</dbReference>
<protein>
    <submittedName>
        <fullName evidence="8">Proton glutamate symport protein</fullName>
    </submittedName>
</protein>
<dbReference type="RefSeq" id="WP_202920304.1">
    <property type="nucleotide sequence ID" value="NZ_CP036273.1"/>
</dbReference>
<dbReference type="InterPro" id="IPR036458">
    <property type="entry name" value="Na:dicarbo_symporter_sf"/>
</dbReference>
<evidence type="ECO:0000256" key="3">
    <source>
        <dbReference type="ARBA" id="ARBA00022475"/>
    </source>
</evidence>
<evidence type="ECO:0000256" key="2">
    <source>
        <dbReference type="ARBA" id="ARBA00022448"/>
    </source>
</evidence>
<feature type="transmembrane region" description="Helical" evidence="7">
    <location>
        <begin position="244"/>
        <end position="267"/>
    </location>
</feature>
<feature type="transmembrane region" description="Helical" evidence="7">
    <location>
        <begin position="59"/>
        <end position="84"/>
    </location>
</feature>
<name>A0A517XXS7_9BACT</name>
<dbReference type="AlphaFoldDB" id="A0A517XXS7"/>
<feature type="transmembrane region" description="Helical" evidence="7">
    <location>
        <begin position="316"/>
        <end position="343"/>
    </location>
</feature>
<evidence type="ECO:0000256" key="5">
    <source>
        <dbReference type="ARBA" id="ARBA00022989"/>
    </source>
</evidence>
<dbReference type="Proteomes" id="UP000319576">
    <property type="component" value="Chromosome"/>
</dbReference>
<dbReference type="PANTHER" id="PTHR42865:SF7">
    <property type="entry name" value="PROTON_GLUTAMATE-ASPARTATE SYMPORTER"/>
    <property type="match status" value="1"/>
</dbReference>
<feature type="transmembrane region" description="Helical" evidence="7">
    <location>
        <begin position="355"/>
        <end position="372"/>
    </location>
</feature>
<feature type="transmembrane region" description="Helical" evidence="7">
    <location>
        <begin position="12"/>
        <end position="31"/>
    </location>
</feature>
<keyword evidence="9" id="KW-1185">Reference proteome</keyword>
<keyword evidence="5 7" id="KW-1133">Transmembrane helix</keyword>
<organism evidence="8 9">
    <name type="scientific">Urbifossiella limnaea</name>
    <dbReference type="NCBI Taxonomy" id="2528023"/>
    <lineage>
        <taxon>Bacteria</taxon>
        <taxon>Pseudomonadati</taxon>
        <taxon>Planctomycetota</taxon>
        <taxon>Planctomycetia</taxon>
        <taxon>Gemmatales</taxon>
        <taxon>Gemmataceae</taxon>
        <taxon>Urbifossiella</taxon>
    </lineage>
</organism>